<reference evidence="8" key="2">
    <citation type="journal article" date="2018" name="Sci. Data">
        <title>The draft genome sequence of cork oak.</title>
        <authorList>
            <person name="Ramos A.M."/>
            <person name="Usie A."/>
            <person name="Barbosa P."/>
            <person name="Barros P.M."/>
            <person name="Capote T."/>
            <person name="Chaves I."/>
            <person name="Simoes F."/>
            <person name="Abreu I."/>
            <person name="Carrasquinho I."/>
            <person name="Faro C."/>
            <person name="Guimaraes J.B."/>
            <person name="Mendonca D."/>
            <person name="Nobrega F."/>
            <person name="Rodrigues L."/>
            <person name="Saibo N.J.M."/>
            <person name="Varela M.C."/>
            <person name="Egas C."/>
            <person name="Matos J."/>
            <person name="Miguel C.M."/>
            <person name="Oliveira M.M."/>
            <person name="Ricardo C.P."/>
            <person name="Goncalves S."/>
        </authorList>
    </citation>
    <scope>NUCLEOTIDE SEQUENCE [LARGE SCALE GENOMIC DNA]</scope>
    <source>
        <strain evidence="8">HL8</strain>
    </source>
</reference>
<dbReference type="GO" id="GO:0005345">
    <property type="term" value="F:purine nucleobase transmembrane transporter activity"/>
    <property type="evidence" value="ECO:0007669"/>
    <property type="project" value="UniProtKB-ARBA"/>
</dbReference>
<keyword evidence="6 7" id="KW-0472">Membrane</keyword>
<protein>
    <submittedName>
        <fullName evidence="8">Purine permease 11</fullName>
    </submittedName>
</protein>
<feature type="transmembrane region" description="Helical" evidence="7">
    <location>
        <begin position="15"/>
        <end position="36"/>
    </location>
</feature>
<feature type="non-terminal residue" evidence="8">
    <location>
        <position position="1"/>
    </location>
</feature>
<keyword evidence="5 7" id="KW-1133">Transmembrane helix</keyword>
<keyword evidence="4 7" id="KW-0812">Transmembrane</keyword>
<proteinExistence type="inferred from homology"/>
<reference evidence="8" key="1">
    <citation type="submission" date="2017-12" db="EMBL/GenBank/DDBJ databases">
        <authorList>
            <person name="Barbosa P."/>
            <person name="Usie A."/>
            <person name="Ramos A.M."/>
        </authorList>
    </citation>
    <scope>NUCLEOTIDE SEQUENCE</scope>
    <source>
        <strain evidence="8">HL8</strain>
        <tissue evidence="8">Leaves</tissue>
    </source>
</reference>
<evidence type="ECO:0000256" key="3">
    <source>
        <dbReference type="ARBA" id="ARBA00022448"/>
    </source>
</evidence>
<feature type="transmembrane region" description="Helical" evidence="7">
    <location>
        <begin position="57"/>
        <end position="80"/>
    </location>
</feature>
<reference evidence="8" key="3">
    <citation type="submission" date="2023-07" db="EMBL/GenBank/DDBJ databases">
        <title>An improved reference 1 genome and first organelle genomes of Quercus suber.</title>
        <authorList>
            <consortium name="Genosuber Consortium"/>
            <person name="Usie A."/>
            <person name="Serra O."/>
            <person name="Barros P."/>
        </authorList>
    </citation>
    <scope>NUCLEOTIDE SEQUENCE</scope>
    <source>
        <strain evidence="8">HL8</strain>
        <tissue evidence="8">Leaves</tissue>
    </source>
</reference>
<evidence type="ECO:0000256" key="6">
    <source>
        <dbReference type="ARBA" id="ARBA00023136"/>
    </source>
</evidence>
<sequence length="142" mass="15768">NDDSDGPSGVFKWQYIIGFLFTLRAFALHSLSLSLMHLPFQKVLKRETYSVVLEMQFCTAVVATCVSITFCMEVVGFAGGRVSYVMTLVWTAVAWQVCFVDVVLTASLAITSIASMIVFHDKMNGIKEIDMLLAIWGFASHN</sequence>
<dbReference type="PANTHER" id="PTHR31376:SF2">
    <property type="entry name" value="PURINE PERMEASE 11-RELATED"/>
    <property type="match status" value="1"/>
</dbReference>
<dbReference type="Pfam" id="PF16913">
    <property type="entry name" value="PUNUT"/>
    <property type="match status" value="1"/>
</dbReference>
<evidence type="ECO:0000313" key="8">
    <source>
        <dbReference type="EMBL" id="KAK7861556.1"/>
    </source>
</evidence>
<dbReference type="GO" id="GO:0016020">
    <property type="term" value="C:membrane"/>
    <property type="evidence" value="ECO:0007669"/>
    <property type="project" value="UniProtKB-SubCell"/>
</dbReference>
<comment type="similarity">
    <text evidence="2">Belongs to the purine permeases (TC 2.A.7.14) family.</text>
</comment>
<comment type="caution">
    <text evidence="8">The sequence shown here is derived from an EMBL/GenBank/DDBJ whole genome shotgun (WGS) entry which is preliminary data.</text>
</comment>
<dbReference type="PANTHER" id="PTHR31376">
    <property type="entry name" value="OS09G0467300 PROTEIN-RELATED"/>
    <property type="match status" value="1"/>
</dbReference>
<accession>A0AAW0MEB0</accession>
<evidence type="ECO:0000256" key="4">
    <source>
        <dbReference type="ARBA" id="ARBA00022692"/>
    </source>
</evidence>
<gene>
    <name evidence="8" type="primary">PUP11_2</name>
    <name evidence="8" type="ORF">CFP56_000269</name>
</gene>
<organism evidence="8">
    <name type="scientific">Quercus suber</name>
    <name type="common">Cork oak</name>
    <dbReference type="NCBI Taxonomy" id="58331"/>
    <lineage>
        <taxon>Eukaryota</taxon>
        <taxon>Viridiplantae</taxon>
        <taxon>Streptophyta</taxon>
        <taxon>Embryophyta</taxon>
        <taxon>Tracheophyta</taxon>
        <taxon>Spermatophyta</taxon>
        <taxon>Magnoliopsida</taxon>
        <taxon>eudicotyledons</taxon>
        <taxon>Gunneridae</taxon>
        <taxon>Pentapetalae</taxon>
        <taxon>rosids</taxon>
        <taxon>fabids</taxon>
        <taxon>Fagales</taxon>
        <taxon>Fagaceae</taxon>
        <taxon>Quercus</taxon>
    </lineage>
</organism>
<evidence type="ECO:0000256" key="5">
    <source>
        <dbReference type="ARBA" id="ARBA00022989"/>
    </source>
</evidence>
<dbReference type="GO" id="GO:0015211">
    <property type="term" value="F:purine nucleoside transmembrane transporter activity"/>
    <property type="evidence" value="ECO:0007669"/>
    <property type="project" value="InterPro"/>
</dbReference>
<feature type="transmembrane region" description="Helical" evidence="7">
    <location>
        <begin position="92"/>
        <end position="119"/>
    </location>
</feature>
<evidence type="ECO:0000256" key="2">
    <source>
        <dbReference type="ARBA" id="ARBA00006213"/>
    </source>
</evidence>
<name>A0AAW0MEB0_QUESU</name>
<dbReference type="InterPro" id="IPR030182">
    <property type="entry name" value="PUP_plant"/>
</dbReference>
<evidence type="ECO:0000256" key="7">
    <source>
        <dbReference type="SAM" id="Phobius"/>
    </source>
</evidence>
<keyword evidence="3" id="KW-0813">Transport</keyword>
<dbReference type="AlphaFoldDB" id="A0AAW0MEB0"/>
<evidence type="ECO:0000256" key="1">
    <source>
        <dbReference type="ARBA" id="ARBA00004370"/>
    </source>
</evidence>
<comment type="subcellular location">
    <subcellularLocation>
        <location evidence="1">Membrane</location>
    </subcellularLocation>
</comment>
<dbReference type="EMBL" id="PKMF04000001">
    <property type="protein sequence ID" value="KAK7861556.1"/>
    <property type="molecule type" value="Genomic_DNA"/>
</dbReference>